<evidence type="ECO:0000256" key="2">
    <source>
        <dbReference type="ARBA" id="ARBA00022741"/>
    </source>
</evidence>
<dbReference type="PANTHER" id="PTHR10465:SF0">
    <property type="entry name" value="SARCALUMENIN"/>
    <property type="match status" value="1"/>
</dbReference>
<keyword evidence="3" id="KW-0378">Hydrolase</keyword>
<evidence type="ECO:0000259" key="7">
    <source>
        <dbReference type="Pfam" id="PF00350"/>
    </source>
</evidence>
<dbReference type="InterPro" id="IPR027094">
    <property type="entry name" value="Mitofusin_fam"/>
</dbReference>
<dbReference type="Pfam" id="PF00350">
    <property type="entry name" value="Dynamin_N"/>
    <property type="match status" value="1"/>
</dbReference>
<evidence type="ECO:0000256" key="4">
    <source>
        <dbReference type="ARBA" id="ARBA00023134"/>
    </source>
</evidence>
<name>A0A379Z3Q5_9GAMM</name>
<proteinExistence type="predicted"/>
<dbReference type="Proteomes" id="UP000254069">
    <property type="component" value="Unassembled WGS sequence"/>
</dbReference>
<dbReference type="RefSeq" id="WP_115389229.1">
    <property type="nucleotide sequence ID" value="NZ_JADZHC010000058.1"/>
</dbReference>
<dbReference type="GO" id="GO:0005525">
    <property type="term" value="F:GTP binding"/>
    <property type="evidence" value="ECO:0007669"/>
    <property type="project" value="UniProtKB-KW"/>
</dbReference>
<protein>
    <submittedName>
        <fullName evidence="8">Predicted GTPase</fullName>
    </submittedName>
</protein>
<dbReference type="InterPro" id="IPR027417">
    <property type="entry name" value="P-loop_NTPase"/>
</dbReference>
<evidence type="ECO:0000313" key="9">
    <source>
        <dbReference type="Proteomes" id="UP000254069"/>
    </source>
</evidence>
<dbReference type="PANTHER" id="PTHR10465">
    <property type="entry name" value="TRANSMEMBRANE GTPASE FZO1"/>
    <property type="match status" value="1"/>
</dbReference>
<keyword evidence="6" id="KW-0732">Signal</keyword>
<sequence>MTKKSKCILVAASMSAGKSSLINALLGKELLPAGNEATTAKVARITIGSKTKPNAKAYSHSGSVVATSNLLCAEQLRVWNRTDEIATFDIVIPHAGSKLHSMLSGYTLIDTPGANNSRDARHKEQFIKAVKTYPKSPILYVLNATQLGTTDDAEIIRTIREINSKQSVIFALNKVDALDEEKGETAKHYVSLAKKYLEGLGFKKAKIIPLMAQSALIAKKSLNHLDLGRAERNILHTELERFRENPFHFNCAAAVPQVLKKNVRKRLARISKGKVPAMSEEELNTFVDYTGLSTVKALIMGAA</sequence>
<keyword evidence="4" id="KW-0342">GTP-binding</keyword>
<feature type="chain" id="PRO_5016912842" evidence="6">
    <location>
        <begin position="25"/>
        <end position="303"/>
    </location>
</feature>
<dbReference type="AlphaFoldDB" id="A0A379Z3Q5"/>
<keyword evidence="9" id="KW-1185">Reference proteome</keyword>
<dbReference type="InterPro" id="IPR045063">
    <property type="entry name" value="Dynamin_N"/>
</dbReference>
<comment type="subcellular location">
    <subcellularLocation>
        <location evidence="1">Membrane</location>
    </subcellularLocation>
</comment>
<gene>
    <name evidence="8" type="ORF">NCTC10738_00829</name>
</gene>
<evidence type="ECO:0000256" key="1">
    <source>
        <dbReference type="ARBA" id="ARBA00004370"/>
    </source>
</evidence>
<feature type="signal peptide" evidence="6">
    <location>
        <begin position="1"/>
        <end position="24"/>
    </location>
</feature>
<accession>A0A379Z3Q5</accession>
<dbReference type="Gene3D" id="3.40.50.300">
    <property type="entry name" value="P-loop containing nucleotide triphosphate hydrolases"/>
    <property type="match status" value="1"/>
</dbReference>
<evidence type="ECO:0000256" key="3">
    <source>
        <dbReference type="ARBA" id="ARBA00022801"/>
    </source>
</evidence>
<keyword evidence="2" id="KW-0547">Nucleotide-binding</keyword>
<feature type="domain" description="Dynamin N-terminal" evidence="7">
    <location>
        <begin position="8"/>
        <end position="174"/>
    </location>
</feature>
<keyword evidence="5" id="KW-0472">Membrane</keyword>
<dbReference type="GO" id="GO:0008053">
    <property type="term" value="P:mitochondrial fusion"/>
    <property type="evidence" value="ECO:0007669"/>
    <property type="project" value="TreeGrafter"/>
</dbReference>
<organism evidence="8 9">
    <name type="scientific">Shewanella algae</name>
    <dbReference type="NCBI Taxonomy" id="38313"/>
    <lineage>
        <taxon>Bacteria</taxon>
        <taxon>Pseudomonadati</taxon>
        <taxon>Pseudomonadota</taxon>
        <taxon>Gammaproteobacteria</taxon>
        <taxon>Alteromonadales</taxon>
        <taxon>Shewanellaceae</taxon>
        <taxon>Shewanella</taxon>
    </lineage>
</organism>
<evidence type="ECO:0000256" key="6">
    <source>
        <dbReference type="SAM" id="SignalP"/>
    </source>
</evidence>
<reference evidence="8 9" key="1">
    <citation type="submission" date="2018-06" db="EMBL/GenBank/DDBJ databases">
        <authorList>
            <consortium name="Pathogen Informatics"/>
            <person name="Doyle S."/>
        </authorList>
    </citation>
    <scope>NUCLEOTIDE SEQUENCE [LARGE SCALE GENOMIC DNA]</scope>
    <source>
        <strain evidence="8 9">NCTC10738</strain>
    </source>
</reference>
<dbReference type="EMBL" id="UGYO01000001">
    <property type="protein sequence ID" value="SUI54066.1"/>
    <property type="molecule type" value="Genomic_DNA"/>
</dbReference>
<dbReference type="GO" id="GO:0016020">
    <property type="term" value="C:membrane"/>
    <property type="evidence" value="ECO:0007669"/>
    <property type="project" value="UniProtKB-SubCell"/>
</dbReference>
<dbReference type="GO" id="GO:0003924">
    <property type="term" value="F:GTPase activity"/>
    <property type="evidence" value="ECO:0007669"/>
    <property type="project" value="InterPro"/>
</dbReference>
<evidence type="ECO:0000313" key="8">
    <source>
        <dbReference type="EMBL" id="SUI54066.1"/>
    </source>
</evidence>
<evidence type="ECO:0000256" key="5">
    <source>
        <dbReference type="ARBA" id="ARBA00023136"/>
    </source>
</evidence>
<dbReference type="SUPFAM" id="SSF52540">
    <property type="entry name" value="P-loop containing nucleoside triphosphate hydrolases"/>
    <property type="match status" value="1"/>
</dbReference>